<gene>
    <name evidence="1" type="ORF">CNEO_41197</name>
</gene>
<evidence type="ECO:0000313" key="1">
    <source>
        <dbReference type="EMBL" id="CAG9704371.1"/>
    </source>
</evidence>
<evidence type="ECO:0000313" key="2">
    <source>
        <dbReference type="Proteomes" id="UP000789738"/>
    </source>
</evidence>
<accession>A0AA86JMC2</accession>
<dbReference type="RefSeq" id="WP_317076497.1">
    <property type="nucleotide sequence ID" value="NZ_CAKJVE010000004.1"/>
</dbReference>
<organism evidence="1 2">
    <name type="scientific">Clostridium neonatale</name>
    <dbReference type="NCBI Taxonomy" id="137838"/>
    <lineage>
        <taxon>Bacteria</taxon>
        <taxon>Bacillati</taxon>
        <taxon>Bacillota</taxon>
        <taxon>Clostridia</taxon>
        <taxon>Eubacteriales</taxon>
        <taxon>Clostridiaceae</taxon>
        <taxon>Clostridium</taxon>
    </lineage>
</organism>
<dbReference type="Proteomes" id="UP000789738">
    <property type="component" value="Unassembled WGS sequence"/>
</dbReference>
<name>A0AA86JMC2_9CLOT</name>
<sequence length="738" mass="86099">MKFMSKEKIRIIIDKFKDTEKPSKLEWMIIITTILFCTVFILYGDITATIDESIMLIESITKGRVFDFFQYCIENKSTSWAPTYEIPIFFIFAIWNFPLYILKNNFGINFLDHSILLLWGKLEIILFVAGSTYLIYKICRQINIERNKSLWAVFLFCTSINVIICSVMVAQVDIVSVFFSLLGIYYYIKNDNNKFILWFCVAITVKLFAIFIFIPLILLKEKRILKIIQYSLSGLVLLIISKLLFINNEGYKICMGEFSDMTINRVQFPTIESGMIGVPIFITIFVLICIYCYQKKIKSQQELDKFAIYVPFVVYQFMFMFIGCYWYWYILVCPYIIIVIIQNMEKFKLNILLEMISGVSVAVIYAGIYPWILNAHSIDWMPMAKIFGERDAASRQFNNLGELLVALGVDKYYHFFSAIFFGCIIAFIIINFPRKANMEFTRDGKEIERGLLVLRMLTIVPVIIGLLVCYYSEKPQVIIDTTKTGYKPMDVRILSSNVVQKITFSDDYELEKMEIMFFKEDTTLTDYASVVVEIKEGDNKKVIYRNRVGINTLDNEKILSLNLKKLNVKKNKEYEICISGMDDDGKEVYLAVTKESMFGKSSLLYENKKSENESLYVKFTGKDKNNIRKGHEETFNSFNSIIKNVKINNNMMAEIEVLNTGQSIWNENNNIRLHIIDENNEVQRGYIMQQHNILPGETYKFIVNLQKNKKYKLVMAQEGINYFGQQQEIDMSSYVVED</sequence>
<reference evidence="1" key="1">
    <citation type="submission" date="2021-10" db="EMBL/GenBank/DDBJ databases">
        <authorList>
            <person name="Mesa V."/>
        </authorList>
    </citation>
    <scope>NUCLEOTIDE SEQUENCE</scope>
    <source>
        <strain evidence="1">CC3_PB</strain>
    </source>
</reference>
<dbReference type="AlphaFoldDB" id="A0AA86JMC2"/>
<comment type="caution">
    <text evidence="1">The sequence shown here is derived from an EMBL/GenBank/DDBJ whole genome shotgun (WGS) entry which is preliminary data.</text>
</comment>
<protein>
    <submittedName>
        <fullName evidence="1">Uncharacterized protein</fullName>
    </submittedName>
</protein>
<dbReference type="EMBL" id="CAKJVE010000004">
    <property type="protein sequence ID" value="CAG9704371.1"/>
    <property type="molecule type" value="Genomic_DNA"/>
</dbReference>
<proteinExistence type="predicted"/>